<dbReference type="PANTHER" id="PTHR43575">
    <property type="entry name" value="PROTEIN ABCI7, CHLOROPLASTIC"/>
    <property type="match status" value="1"/>
</dbReference>
<name>A0ABS2A7Y8_9ACTN</name>
<keyword evidence="4" id="KW-1185">Reference proteome</keyword>
<proteinExistence type="inferred from homology"/>
<dbReference type="PANTHER" id="PTHR43575:SF1">
    <property type="entry name" value="PROTEIN ABCI7, CHLOROPLASTIC"/>
    <property type="match status" value="1"/>
</dbReference>
<evidence type="ECO:0000256" key="1">
    <source>
        <dbReference type="ARBA" id="ARBA00043967"/>
    </source>
</evidence>
<reference evidence="3 4" key="1">
    <citation type="submission" date="2021-01" db="EMBL/GenBank/DDBJ databases">
        <title>Actinoplanes sp. nov. LDG1-06 isolated from lichen.</title>
        <authorList>
            <person name="Saeng-In P."/>
            <person name="Phongsopitanun W."/>
            <person name="Kanchanasin P."/>
            <person name="Yuki M."/>
            <person name="Kudo T."/>
            <person name="Ohkuma M."/>
            <person name="Tanasupawat S."/>
        </authorList>
    </citation>
    <scope>NUCLEOTIDE SEQUENCE [LARGE SCALE GENOMIC DNA]</scope>
    <source>
        <strain evidence="3 4">LDG1-06</strain>
    </source>
</reference>
<dbReference type="RefSeq" id="WP_203375295.1">
    <property type="nucleotide sequence ID" value="NZ_JAENHP010000002.1"/>
</dbReference>
<sequence length="376" mass="40205">MTTETTIAPPSTKSQVLRSFDVTEFPAVNGLEEEWRFTPIKRLRELVTATALTGTAPQLETGDLPAGVTVTSGATVEPVLTPFDRISALAYGSAAGVTLIEVAPETEPEQAVVIRLVGKGGEAAAARTFVQVGAFAKVTLVLEQTGTATLADNIEVVVGDSAQLTFVTIADWDAGAVQAQHVKIRLGRDARASHVQVALGGDLVRQFTSVEYAGRGGDAELWGLYFADAGQHFEHRQLVDHSVPDCRSYVGYRGALQGSSAQTVWVGDVLIRAAATGTETYEINRNLILTDGAVAHSVPNLEIETGEIVGAGHASATGRFDDEQLFYLMARGIPEAEARKLVVRGFFIELINKIPVEELREKLGDAIETRLAEYSS</sequence>
<dbReference type="SUPFAM" id="SSF101960">
    <property type="entry name" value="Stabilizer of iron transporter SufD"/>
    <property type="match status" value="1"/>
</dbReference>
<dbReference type="InterPro" id="IPR000825">
    <property type="entry name" value="SUF_FeS_clus_asmbl_SufBD_core"/>
</dbReference>
<feature type="domain" description="SUF system FeS cluster assembly SufBD core" evidence="2">
    <location>
        <begin position="120"/>
        <end position="346"/>
    </location>
</feature>
<dbReference type="NCBIfam" id="TIGR01981">
    <property type="entry name" value="sufD"/>
    <property type="match status" value="1"/>
</dbReference>
<gene>
    <name evidence="3" type="primary">sufD</name>
    <name evidence="3" type="ORF">JIG36_07430</name>
</gene>
<evidence type="ECO:0000313" key="3">
    <source>
        <dbReference type="EMBL" id="MBM2615394.1"/>
    </source>
</evidence>
<dbReference type="Proteomes" id="UP000632138">
    <property type="component" value="Unassembled WGS sequence"/>
</dbReference>
<accession>A0ABS2A7Y8</accession>
<protein>
    <submittedName>
        <fullName evidence="3">Fe-S cluster assembly protein SufD</fullName>
    </submittedName>
</protein>
<dbReference type="InterPro" id="IPR037284">
    <property type="entry name" value="SUF_FeS_clus_asmbl_SufBD_sf"/>
</dbReference>
<comment type="caution">
    <text evidence="3">The sequence shown here is derived from an EMBL/GenBank/DDBJ whole genome shotgun (WGS) entry which is preliminary data.</text>
</comment>
<comment type="similarity">
    <text evidence="1">Belongs to the iron-sulfur cluster assembly SufBD family.</text>
</comment>
<organism evidence="3 4">
    <name type="scientific">Paractinoplanes ovalisporus</name>
    <dbReference type="NCBI Taxonomy" id="2810368"/>
    <lineage>
        <taxon>Bacteria</taxon>
        <taxon>Bacillati</taxon>
        <taxon>Actinomycetota</taxon>
        <taxon>Actinomycetes</taxon>
        <taxon>Micromonosporales</taxon>
        <taxon>Micromonosporaceae</taxon>
        <taxon>Paractinoplanes</taxon>
    </lineage>
</organism>
<evidence type="ECO:0000259" key="2">
    <source>
        <dbReference type="Pfam" id="PF01458"/>
    </source>
</evidence>
<dbReference type="EMBL" id="JAENHP010000002">
    <property type="protein sequence ID" value="MBM2615394.1"/>
    <property type="molecule type" value="Genomic_DNA"/>
</dbReference>
<dbReference type="InterPro" id="IPR011542">
    <property type="entry name" value="SUF_FeS_clus_asmbl_SufD"/>
</dbReference>
<dbReference type="Pfam" id="PF01458">
    <property type="entry name" value="SUFBD_core"/>
    <property type="match status" value="1"/>
</dbReference>
<dbReference type="InterPro" id="IPR055346">
    <property type="entry name" value="Fe-S_cluster_assembly_SufBD"/>
</dbReference>
<evidence type="ECO:0000313" key="4">
    <source>
        <dbReference type="Proteomes" id="UP000632138"/>
    </source>
</evidence>